<dbReference type="Pfam" id="PF00300">
    <property type="entry name" value="His_Phos_1"/>
    <property type="match status" value="2"/>
</dbReference>
<dbReference type="InterPro" id="IPR050275">
    <property type="entry name" value="PGM_Phosphatase"/>
</dbReference>
<dbReference type="HOGENOM" id="CLU_039184_1_0_1"/>
<protein>
    <recommendedName>
        <fullName evidence="4">Phosphoglycerate mutase-like protein</fullName>
    </recommendedName>
</protein>
<dbReference type="InterPro" id="IPR013078">
    <property type="entry name" value="His_Pase_superF_clade-1"/>
</dbReference>
<dbReference type="SUPFAM" id="SSF53254">
    <property type="entry name" value="Phosphoglycerate mutase-like"/>
    <property type="match status" value="1"/>
</dbReference>
<dbReference type="SMART" id="SM00855">
    <property type="entry name" value="PGAM"/>
    <property type="match status" value="1"/>
</dbReference>
<reference evidence="2 3" key="1">
    <citation type="submission" date="2013-05" db="EMBL/GenBank/DDBJ databases">
        <title>Drechslerella stenobrocha genome reveals carnivorous origination and mechanical trapping mechanism of predatory fungi.</title>
        <authorList>
            <person name="Liu X."/>
            <person name="Zhang W."/>
            <person name="Liu K."/>
        </authorList>
    </citation>
    <scope>NUCLEOTIDE SEQUENCE [LARGE SCALE GENOMIC DNA]</scope>
    <source>
        <strain evidence="2 3">248</strain>
    </source>
</reference>
<proteinExistence type="predicted"/>
<dbReference type="CDD" id="cd07067">
    <property type="entry name" value="HP_PGM_like"/>
    <property type="match status" value="1"/>
</dbReference>
<keyword evidence="3" id="KW-1185">Reference proteome</keyword>
<evidence type="ECO:0008006" key="4">
    <source>
        <dbReference type="Google" id="ProtNLM"/>
    </source>
</evidence>
<accession>W7HQE9</accession>
<evidence type="ECO:0000313" key="2">
    <source>
        <dbReference type="EMBL" id="EWC46386.1"/>
    </source>
</evidence>
<dbReference type="GO" id="GO:0016791">
    <property type="term" value="F:phosphatase activity"/>
    <property type="evidence" value="ECO:0007669"/>
    <property type="project" value="TreeGrafter"/>
</dbReference>
<gene>
    <name evidence="2" type="ORF">DRE_04329</name>
</gene>
<dbReference type="PANTHER" id="PTHR48100:SF54">
    <property type="entry name" value="PHOSPHATASE SPAC5H10.03-RELATED"/>
    <property type="match status" value="1"/>
</dbReference>
<feature type="region of interest" description="Disordered" evidence="1">
    <location>
        <begin position="228"/>
        <end position="267"/>
    </location>
</feature>
<dbReference type="InterPro" id="IPR029033">
    <property type="entry name" value="His_PPase_superfam"/>
</dbReference>
<evidence type="ECO:0000313" key="3">
    <source>
        <dbReference type="Proteomes" id="UP000024837"/>
    </source>
</evidence>
<dbReference type="OrthoDB" id="496981at2759"/>
<dbReference type="Gene3D" id="3.40.50.1240">
    <property type="entry name" value="Phosphoglycerate mutase-like"/>
    <property type="match status" value="1"/>
</dbReference>
<sequence length="267" mass="30480">MPPRRLHLVRHAEGQHNVNWQHEIHDPILTPKGHTQCATLSTGFPYHQSVTNVICSPLKRTIQTTLESFSPSIERLAAADSQWRIETHPIFQEVGEWQCDIGSPVPTIKDFVHECAVTFPNINLYKRVDLLDFTHVLALPDWPSKTGLYEAGRVEERADAARQYLFDNYSDSQELVIVSHGGFLHYLTNDWESYEDAEGTAWGNTDCHSYEMILDGGVIKLKETQESLDRRKDEQRRKAAANSQDQGETETEHNEIVVGGHPHHHKQ</sequence>
<organism evidence="2 3">
    <name type="scientific">Drechslerella stenobrocha 248</name>
    <dbReference type="NCBI Taxonomy" id="1043628"/>
    <lineage>
        <taxon>Eukaryota</taxon>
        <taxon>Fungi</taxon>
        <taxon>Dikarya</taxon>
        <taxon>Ascomycota</taxon>
        <taxon>Pezizomycotina</taxon>
        <taxon>Orbiliomycetes</taxon>
        <taxon>Orbiliales</taxon>
        <taxon>Orbiliaceae</taxon>
        <taxon>Drechslerella</taxon>
    </lineage>
</organism>
<dbReference type="GO" id="GO:0005737">
    <property type="term" value="C:cytoplasm"/>
    <property type="evidence" value="ECO:0007669"/>
    <property type="project" value="TreeGrafter"/>
</dbReference>
<evidence type="ECO:0000256" key="1">
    <source>
        <dbReference type="SAM" id="MobiDB-lite"/>
    </source>
</evidence>
<dbReference type="PANTHER" id="PTHR48100">
    <property type="entry name" value="BROAD-SPECIFICITY PHOSPHATASE YOR283W-RELATED"/>
    <property type="match status" value="1"/>
</dbReference>
<feature type="compositionally biased region" description="Basic and acidic residues" evidence="1">
    <location>
        <begin position="228"/>
        <end position="237"/>
    </location>
</feature>
<dbReference type="AlphaFoldDB" id="W7HQE9"/>
<dbReference type="EMBL" id="KI966418">
    <property type="protein sequence ID" value="EWC46386.1"/>
    <property type="molecule type" value="Genomic_DNA"/>
</dbReference>
<dbReference type="Proteomes" id="UP000024837">
    <property type="component" value="Unassembled WGS sequence"/>
</dbReference>
<name>W7HQE9_9PEZI</name>